<evidence type="ECO:0000256" key="1">
    <source>
        <dbReference type="SAM" id="SignalP"/>
    </source>
</evidence>
<keyword evidence="1" id="KW-0732">Signal</keyword>
<dbReference type="Proteomes" id="UP001596174">
    <property type="component" value="Unassembled WGS sequence"/>
</dbReference>
<sequence>MRRRPVLVLAGAGAVLAALSACSGTAQTGAAAVVGGQRITVASVEAQVADYRAAVGQATAVSFAERVGQADPQRTLDLLIQDRVAQGALARAGLTVTQGEIDRAEAAYQQQFGSREALAAALAKNVGVSPNDLDVWMRLMIAQDKLLRAAGVDPNDEAARQAGWSKLLAAEGNRLGVKVNPRYGSWSPAADRAIGPAAQPWLKSA</sequence>
<dbReference type="EMBL" id="JBHSQJ010000009">
    <property type="protein sequence ID" value="MFC5906172.1"/>
    <property type="molecule type" value="Genomic_DNA"/>
</dbReference>
<feature type="chain" id="PRO_5045575744" evidence="1">
    <location>
        <begin position="27"/>
        <end position="205"/>
    </location>
</feature>
<dbReference type="InterPro" id="IPR027304">
    <property type="entry name" value="Trigger_fact/SurA_dom_sf"/>
</dbReference>
<protein>
    <submittedName>
        <fullName evidence="2">SurA N-terminal domain-containing protein</fullName>
    </submittedName>
</protein>
<dbReference type="RefSeq" id="WP_380579321.1">
    <property type="nucleotide sequence ID" value="NZ_JBHSQJ010000009.1"/>
</dbReference>
<feature type="signal peptide" evidence="1">
    <location>
        <begin position="1"/>
        <end position="26"/>
    </location>
</feature>
<name>A0ABW1FY56_9ACTN</name>
<dbReference type="Gene3D" id="1.10.4030.10">
    <property type="entry name" value="Porin chaperone SurA, peptide-binding domain"/>
    <property type="match status" value="1"/>
</dbReference>
<evidence type="ECO:0000313" key="2">
    <source>
        <dbReference type="EMBL" id="MFC5906172.1"/>
    </source>
</evidence>
<dbReference type="SUPFAM" id="SSF109998">
    <property type="entry name" value="Triger factor/SurA peptide-binding domain-like"/>
    <property type="match status" value="1"/>
</dbReference>
<dbReference type="PROSITE" id="PS51257">
    <property type="entry name" value="PROKAR_LIPOPROTEIN"/>
    <property type="match status" value="1"/>
</dbReference>
<comment type="caution">
    <text evidence="2">The sequence shown here is derived from an EMBL/GenBank/DDBJ whole genome shotgun (WGS) entry which is preliminary data.</text>
</comment>
<accession>A0ABW1FY56</accession>
<proteinExistence type="predicted"/>
<gene>
    <name evidence="2" type="ORF">ACFP3V_02905</name>
</gene>
<organism evidence="2 3">
    <name type="scientific">Streptacidiphilus monticola</name>
    <dbReference type="NCBI Taxonomy" id="2161674"/>
    <lineage>
        <taxon>Bacteria</taxon>
        <taxon>Bacillati</taxon>
        <taxon>Actinomycetota</taxon>
        <taxon>Actinomycetes</taxon>
        <taxon>Kitasatosporales</taxon>
        <taxon>Streptomycetaceae</taxon>
        <taxon>Streptacidiphilus</taxon>
    </lineage>
</organism>
<keyword evidence="3" id="KW-1185">Reference proteome</keyword>
<reference evidence="3" key="1">
    <citation type="journal article" date="2019" name="Int. J. Syst. Evol. Microbiol.">
        <title>The Global Catalogue of Microorganisms (GCM) 10K type strain sequencing project: providing services to taxonomists for standard genome sequencing and annotation.</title>
        <authorList>
            <consortium name="The Broad Institute Genomics Platform"/>
            <consortium name="The Broad Institute Genome Sequencing Center for Infectious Disease"/>
            <person name="Wu L."/>
            <person name="Ma J."/>
        </authorList>
    </citation>
    <scope>NUCLEOTIDE SEQUENCE [LARGE SCALE GENOMIC DNA]</scope>
    <source>
        <strain evidence="3">JCM 4816</strain>
    </source>
</reference>
<evidence type="ECO:0000313" key="3">
    <source>
        <dbReference type="Proteomes" id="UP001596174"/>
    </source>
</evidence>
<dbReference type="Pfam" id="PF13624">
    <property type="entry name" value="SurA_N_3"/>
    <property type="match status" value="1"/>
</dbReference>